<dbReference type="HOGENOM" id="CLU_3351557_0_0_1"/>
<feature type="signal peptide" evidence="1">
    <location>
        <begin position="1"/>
        <end position="17"/>
    </location>
</feature>
<name>G0NVC4_CAEBE</name>
<dbReference type="InParanoid" id="G0NVC4"/>
<evidence type="ECO:0000313" key="2">
    <source>
        <dbReference type="EMBL" id="EGT38362.1"/>
    </source>
</evidence>
<evidence type="ECO:0000313" key="3">
    <source>
        <dbReference type="Proteomes" id="UP000008068"/>
    </source>
</evidence>
<gene>
    <name evidence="2" type="ORF">CAEBREN_28435</name>
</gene>
<reference evidence="3" key="1">
    <citation type="submission" date="2011-07" db="EMBL/GenBank/DDBJ databases">
        <authorList>
            <consortium name="Caenorhabditis brenneri Sequencing and Analysis Consortium"/>
            <person name="Wilson R.K."/>
        </authorList>
    </citation>
    <scope>NUCLEOTIDE SEQUENCE [LARGE SCALE GENOMIC DNA]</scope>
    <source>
        <strain evidence="3">PB2801</strain>
    </source>
</reference>
<feature type="chain" id="PRO_5003406358" evidence="1">
    <location>
        <begin position="18"/>
        <end position="37"/>
    </location>
</feature>
<evidence type="ECO:0000256" key="1">
    <source>
        <dbReference type="SAM" id="SignalP"/>
    </source>
</evidence>
<dbReference type="EMBL" id="GL379956">
    <property type="protein sequence ID" value="EGT38362.1"/>
    <property type="molecule type" value="Genomic_DNA"/>
</dbReference>
<sequence length="37" mass="3967">MQRFIFITSLLLFGIEGRLKNGFIGGAGSHDSSPIEG</sequence>
<keyword evidence="1" id="KW-0732">Signal</keyword>
<dbReference type="AlphaFoldDB" id="G0NVC4"/>
<keyword evidence="3" id="KW-1185">Reference proteome</keyword>
<organism evidence="3">
    <name type="scientific">Caenorhabditis brenneri</name>
    <name type="common">Nematode worm</name>
    <dbReference type="NCBI Taxonomy" id="135651"/>
    <lineage>
        <taxon>Eukaryota</taxon>
        <taxon>Metazoa</taxon>
        <taxon>Ecdysozoa</taxon>
        <taxon>Nematoda</taxon>
        <taxon>Chromadorea</taxon>
        <taxon>Rhabditida</taxon>
        <taxon>Rhabditina</taxon>
        <taxon>Rhabditomorpha</taxon>
        <taxon>Rhabditoidea</taxon>
        <taxon>Rhabditidae</taxon>
        <taxon>Peloderinae</taxon>
        <taxon>Caenorhabditis</taxon>
    </lineage>
</organism>
<accession>G0NVC4</accession>
<protein>
    <submittedName>
        <fullName evidence="2">Uncharacterized protein</fullName>
    </submittedName>
</protein>
<dbReference type="Proteomes" id="UP000008068">
    <property type="component" value="Unassembled WGS sequence"/>
</dbReference>
<proteinExistence type="predicted"/>